<feature type="region of interest" description="Disordered" evidence="1">
    <location>
        <begin position="55"/>
        <end position="82"/>
    </location>
</feature>
<reference evidence="2 3" key="1">
    <citation type="journal article" date="2020" name="Mol. Biol. Evol.">
        <title>Interspecific Gene Flow and the Evolution of Specialization in Black and White Rhinoceros.</title>
        <authorList>
            <person name="Moodley Y."/>
            <person name="Westbury M.V."/>
            <person name="Russo I.M."/>
            <person name="Gopalakrishnan S."/>
            <person name="Rakotoarivelo A."/>
            <person name="Olsen R.A."/>
            <person name="Prost S."/>
            <person name="Tunstall T."/>
            <person name="Ryder O.A."/>
            <person name="Dalen L."/>
            <person name="Bruford M.W."/>
        </authorList>
    </citation>
    <scope>NUCLEOTIDE SEQUENCE [LARGE SCALE GENOMIC DNA]</scope>
    <source>
        <strain evidence="2">SBR-YM</strain>
        <tissue evidence="2">Skin</tissue>
    </source>
</reference>
<accession>A0A7J7EUH6</accession>
<evidence type="ECO:0000313" key="2">
    <source>
        <dbReference type="EMBL" id="KAF5919429.1"/>
    </source>
</evidence>
<feature type="non-terminal residue" evidence="2">
    <location>
        <position position="1"/>
    </location>
</feature>
<feature type="compositionally biased region" description="Polar residues" evidence="1">
    <location>
        <begin position="64"/>
        <end position="75"/>
    </location>
</feature>
<dbReference type="EMBL" id="JACDTQ010002293">
    <property type="protein sequence ID" value="KAF5919429.1"/>
    <property type="molecule type" value="Genomic_DNA"/>
</dbReference>
<dbReference type="Proteomes" id="UP000551758">
    <property type="component" value="Unassembled WGS sequence"/>
</dbReference>
<feature type="region of interest" description="Disordered" evidence="1">
    <location>
        <begin position="168"/>
        <end position="189"/>
    </location>
</feature>
<feature type="region of interest" description="Disordered" evidence="1">
    <location>
        <begin position="110"/>
        <end position="134"/>
    </location>
</feature>
<evidence type="ECO:0000313" key="3">
    <source>
        <dbReference type="Proteomes" id="UP000551758"/>
    </source>
</evidence>
<dbReference type="AlphaFoldDB" id="A0A7J7EUH6"/>
<protein>
    <submittedName>
        <fullName evidence="2">Uncharacterized protein</fullName>
    </submittedName>
</protein>
<sequence length="281" mass="30061">GGKPSVPSRWGRPARPSSAGAPGSPFLRPALDSAKEARAPARGLLLPLRLAVRSSVGGPGAACDSSSTRKMQSPRSLEPLSGPRILAGVSQRHRGLGAIPCVRQGCLARTRNPGPSAGSRWSQAEASRGPRSAPRFAGRHVPNYPPFWPFLSAHNKCVHYRTHHLPSQIPRADGQADSRPRGHTGRPVPAPPACLLGTPECAPPGCAQRVWMDMRVCQCMVTEQARALVCMRVCQTSVLQESALVQAHAHTRGGHVCCECLETERAEMRLFGGAQRKGCYT</sequence>
<organism evidence="2 3">
    <name type="scientific">Diceros bicornis minor</name>
    <name type="common">South-central black rhinoceros</name>
    <dbReference type="NCBI Taxonomy" id="77932"/>
    <lineage>
        <taxon>Eukaryota</taxon>
        <taxon>Metazoa</taxon>
        <taxon>Chordata</taxon>
        <taxon>Craniata</taxon>
        <taxon>Vertebrata</taxon>
        <taxon>Euteleostomi</taxon>
        <taxon>Mammalia</taxon>
        <taxon>Eutheria</taxon>
        <taxon>Laurasiatheria</taxon>
        <taxon>Perissodactyla</taxon>
        <taxon>Rhinocerotidae</taxon>
        <taxon>Diceros</taxon>
    </lineage>
</organism>
<feature type="region of interest" description="Disordered" evidence="1">
    <location>
        <begin position="1"/>
        <end position="34"/>
    </location>
</feature>
<evidence type="ECO:0000256" key="1">
    <source>
        <dbReference type="SAM" id="MobiDB-lite"/>
    </source>
</evidence>
<comment type="caution">
    <text evidence="2">The sequence shown here is derived from an EMBL/GenBank/DDBJ whole genome shotgun (WGS) entry which is preliminary data.</text>
</comment>
<keyword evidence="3" id="KW-1185">Reference proteome</keyword>
<gene>
    <name evidence="2" type="ORF">HPG69_014821</name>
</gene>
<proteinExistence type="predicted"/>
<name>A0A7J7EUH6_DICBM</name>